<dbReference type="AlphaFoldDB" id="A0A9X0JY74"/>
<comment type="caution">
    <text evidence="1">The sequence shown here is derived from an EMBL/GenBank/DDBJ whole genome shotgun (WGS) entry which is preliminary data.</text>
</comment>
<accession>A0A9X0JY74</accession>
<name>A0A9X0JY74_BACTU</name>
<gene>
    <name evidence="1" type="ORF">C797_17435</name>
</gene>
<sequence length="68" mass="7784">MFIFCPLAACSNPTAEISNDCDIKGNISKNDEKIYHLPEQQFYDKTIAEETFCTEDEAKDAGYRKSKR</sequence>
<organism evidence="1 2">
    <name type="scientific">Bacillus thuringiensis Sbt003</name>
    <dbReference type="NCBI Taxonomy" id="1235825"/>
    <lineage>
        <taxon>Bacteria</taxon>
        <taxon>Bacillati</taxon>
        <taxon>Bacillota</taxon>
        <taxon>Bacilli</taxon>
        <taxon>Bacillales</taxon>
        <taxon>Bacillaceae</taxon>
        <taxon>Bacillus</taxon>
        <taxon>Bacillus cereus group</taxon>
    </lineage>
</organism>
<dbReference type="Proteomes" id="UP000032407">
    <property type="component" value="Unassembled WGS sequence"/>
</dbReference>
<evidence type="ECO:0000313" key="1">
    <source>
        <dbReference type="EMBL" id="KIU73502.1"/>
    </source>
</evidence>
<protein>
    <submittedName>
        <fullName evidence="1">Metallo-beta-lactamase superfamily protein</fullName>
    </submittedName>
</protein>
<evidence type="ECO:0000313" key="2">
    <source>
        <dbReference type="Proteomes" id="UP000032407"/>
    </source>
</evidence>
<dbReference type="EMBL" id="AMYJ01000024">
    <property type="protein sequence ID" value="KIU73502.1"/>
    <property type="molecule type" value="Genomic_DNA"/>
</dbReference>
<reference evidence="1 2" key="1">
    <citation type="journal article" date="2015" name="Sci. Rep.">
        <title>The expression and crystallization of Cry65Aa require two C-termini, revealing a novel evolutionary strategy of Bacillus thuringiensis Cry proteins.</title>
        <authorList>
            <person name="Peng D.H."/>
            <person name="Pang C.Y."/>
            <person name="Wu H."/>
            <person name="Huang Q."/>
            <person name="Zheng J.S."/>
            <person name="Sun M."/>
        </authorList>
    </citation>
    <scope>NUCLEOTIDE SEQUENCE [LARGE SCALE GENOMIC DNA]</scope>
    <source>
        <strain evidence="1 2">Sbt003</strain>
    </source>
</reference>
<proteinExistence type="predicted"/>